<accession>Q9K1Y0</accession>
<sequence>MDLKKPFLFEKMGMAFFIIGRTKEELVSLKLLKK</sequence>
<gene>
    <name evidence="1" type="ordered locus">CP_0798</name>
</gene>
<reference evidence="1 2" key="1">
    <citation type="journal article" date="2000" name="Nucleic Acids Res.">
        <title>Genome sequences of Chlamydia trachomatis MoPn and Chlamydia pneumoniae AR39.</title>
        <authorList>
            <person name="Read T.D."/>
            <person name="Brunham R.C."/>
            <person name="Shen C."/>
            <person name="Gill S.R."/>
            <person name="Heidelberg J.F."/>
            <person name="White O."/>
            <person name="Hickey E.K."/>
            <person name="Peterson J.D."/>
            <person name="Utterback T.R."/>
            <person name="Berry K.J."/>
            <person name="Bass S."/>
            <person name="Linher K.D."/>
            <person name="Weidman J.F."/>
            <person name="Khouri H.M."/>
            <person name="Craven B."/>
            <person name="Bowman C."/>
            <person name="Dodson R.J."/>
            <person name="Gwinn M.L."/>
            <person name="Nelson W.C."/>
            <person name="DeBoy R.T."/>
            <person name="Kolonay J.F."/>
            <person name="McClarty G."/>
            <person name="Salzberg S.L."/>
            <person name="Eisen J.A."/>
            <person name="Fraser C.M."/>
        </authorList>
    </citation>
    <scope>NUCLEOTIDE SEQUENCE [LARGE SCALE GENOMIC DNA]</scope>
    <source>
        <strain evidence="1 2">AR39</strain>
    </source>
</reference>
<proteinExistence type="predicted"/>
<dbReference type="Proteomes" id="UP000000583">
    <property type="component" value="Chromosome"/>
</dbReference>
<dbReference type="AlphaFoldDB" id="Q9K1Y0"/>
<dbReference type="PIR" id="B81537">
    <property type="entry name" value="B81537"/>
</dbReference>
<dbReference type="KEGG" id="cpa:CP_0798"/>
<protein>
    <submittedName>
        <fullName evidence="1">Uncharacterized protein</fullName>
    </submittedName>
</protein>
<dbReference type="EMBL" id="AE002161">
    <property type="protein sequence ID" value="AAF38597.1"/>
    <property type="molecule type" value="Genomic_DNA"/>
</dbReference>
<name>Q9K1Y0_CHLPN</name>
<evidence type="ECO:0000313" key="1">
    <source>
        <dbReference type="EMBL" id="AAF38597.1"/>
    </source>
</evidence>
<organism evidence="1 2">
    <name type="scientific">Chlamydia pneumoniae</name>
    <name type="common">Chlamydophila pneumoniae</name>
    <dbReference type="NCBI Taxonomy" id="83558"/>
    <lineage>
        <taxon>Bacteria</taxon>
        <taxon>Pseudomonadati</taxon>
        <taxon>Chlamydiota</taxon>
        <taxon>Chlamydiia</taxon>
        <taxon>Chlamydiales</taxon>
        <taxon>Chlamydiaceae</taxon>
        <taxon>Chlamydia/Chlamydophila group</taxon>
        <taxon>Chlamydia</taxon>
    </lineage>
</organism>
<evidence type="ECO:0000313" key="2">
    <source>
        <dbReference type="Proteomes" id="UP000000583"/>
    </source>
</evidence>